<evidence type="ECO:0000256" key="4">
    <source>
        <dbReference type="ARBA" id="ARBA00023002"/>
    </source>
</evidence>
<dbReference type="InterPro" id="IPR050151">
    <property type="entry name" value="Class-I_Pyr_Nuc-Dis_Oxidored"/>
</dbReference>
<evidence type="ECO:0000256" key="7">
    <source>
        <dbReference type="ARBA" id="ARBA00023284"/>
    </source>
</evidence>
<keyword evidence="5 9" id="KW-0520">NAD</keyword>
<keyword evidence="6" id="KW-1015">Disulfide bond</keyword>
<dbReference type="GeneID" id="96624109"/>
<keyword evidence="3 9" id="KW-0274">FAD</keyword>
<dbReference type="GO" id="GO:0006103">
    <property type="term" value="P:2-oxoglutarate metabolic process"/>
    <property type="evidence" value="ECO:0007669"/>
    <property type="project" value="TreeGrafter"/>
</dbReference>
<dbReference type="EMBL" id="CP061539">
    <property type="protein sequence ID" value="QNV37124.1"/>
    <property type="molecule type" value="Genomic_DNA"/>
</dbReference>
<evidence type="ECO:0000256" key="5">
    <source>
        <dbReference type="ARBA" id="ARBA00023027"/>
    </source>
</evidence>
<feature type="binding site" evidence="9">
    <location>
        <begin position="139"/>
        <end position="141"/>
    </location>
    <ligand>
        <name>FAD</name>
        <dbReference type="ChEBI" id="CHEBI:57692"/>
    </ligand>
</feature>
<dbReference type="EC" id="1.8.1.15" evidence="14"/>
<reference evidence="14 15" key="1">
    <citation type="submission" date="2020-09" db="EMBL/GenBank/DDBJ databases">
        <title>Investigation of environmental microbes.</title>
        <authorList>
            <person name="Ou Y."/>
            <person name="Kang Q."/>
        </authorList>
    </citation>
    <scope>NUCLEOTIDE SEQUENCE [LARGE SCALE GENOMIC DNA]</scope>
    <source>
        <strain evidence="14 15">KJZ-14</strain>
    </source>
</reference>
<dbReference type="PIRSF" id="PIRSF000350">
    <property type="entry name" value="Mercury_reductase_MerA"/>
    <property type="match status" value="1"/>
</dbReference>
<dbReference type="InterPro" id="IPR023753">
    <property type="entry name" value="FAD/NAD-binding_dom"/>
</dbReference>
<dbReference type="InterPro" id="IPR016156">
    <property type="entry name" value="FAD/NAD-linked_Rdtase_dimer_sf"/>
</dbReference>
<dbReference type="InterPro" id="IPR012999">
    <property type="entry name" value="Pyr_OxRdtase_I_AS"/>
</dbReference>
<evidence type="ECO:0000256" key="9">
    <source>
        <dbReference type="PIRSR" id="PIRSR000350-3"/>
    </source>
</evidence>
<keyword evidence="2 11" id="KW-0285">Flavoprotein</keyword>
<evidence type="ECO:0000256" key="8">
    <source>
        <dbReference type="PIRSR" id="PIRSR000350-2"/>
    </source>
</evidence>
<protein>
    <submittedName>
        <fullName evidence="14">Mycothione reductase</fullName>
        <ecNumber evidence="14">1.8.1.15</ecNumber>
    </submittedName>
</protein>
<evidence type="ECO:0000313" key="15">
    <source>
        <dbReference type="Proteomes" id="UP000516404"/>
    </source>
</evidence>
<dbReference type="PANTHER" id="PTHR22912:SF217">
    <property type="entry name" value="DIHYDROLIPOYL DEHYDROGENASE"/>
    <property type="match status" value="1"/>
</dbReference>
<dbReference type="InterPro" id="IPR001100">
    <property type="entry name" value="Pyr_nuc-diS_OxRdtase"/>
</dbReference>
<evidence type="ECO:0000256" key="6">
    <source>
        <dbReference type="ARBA" id="ARBA00023157"/>
    </source>
</evidence>
<evidence type="ECO:0000256" key="10">
    <source>
        <dbReference type="PIRSR" id="PIRSR000350-4"/>
    </source>
</evidence>
<organism evidence="14 15">
    <name type="scientific">Rothia terrae</name>
    <dbReference type="NCBI Taxonomy" id="396015"/>
    <lineage>
        <taxon>Bacteria</taxon>
        <taxon>Bacillati</taxon>
        <taxon>Actinomycetota</taxon>
        <taxon>Actinomycetes</taxon>
        <taxon>Micrococcales</taxon>
        <taxon>Micrococcaceae</taxon>
        <taxon>Rothia</taxon>
    </lineage>
</organism>
<dbReference type="AlphaFoldDB" id="A0A7H2BBS8"/>
<comment type="similarity">
    <text evidence="1 11">Belongs to the class-I pyridine nucleotide-disulfide oxidoreductase family.</text>
</comment>
<dbReference type="PRINTS" id="PR00368">
    <property type="entry name" value="FADPNR"/>
</dbReference>
<dbReference type="NCBIfam" id="NF005884">
    <property type="entry name" value="PRK07846.1"/>
    <property type="match status" value="1"/>
</dbReference>
<name>A0A7H2BBS8_9MICC</name>
<gene>
    <name evidence="14" type="ORF">IDM49_07640</name>
</gene>
<dbReference type="Gene3D" id="3.30.390.30">
    <property type="match status" value="1"/>
</dbReference>
<accession>A0A7H2BBS8</accession>
<comment type="cofactor">
    <cofactor evidence="9">
        <name>FAD</name>
        <dbReference type="ChEBI" id="CHEBI:57692"/>
    </cofactor>
    <text evidence="9">Binds 1 FAD per subunit.</text>
</comment>
<dbReference type="Proteomes" id="UP000516404">
    <property type="component" value="Chromosome"/>
</dbReference>
<dbReference type="KEGG" id="rter:IDM49_07640"/>
<feature type="binding site" evidence="9">
    <location>
        <position position="50"/>
    </location>
    <ligand>
        <name>FAD</name>
        <dbReference type="ChEBI" id="CHEBI:57692"/>
    </ligand>
</feature>
<feature type="domain" description="FAD/NAD(P)-binding" evidence="13">
    <location>
        <begin position="6"/>
        <end position="326"/>
    </location>
</feature>
<feature type="binding site" evidence="9">
    <location>
        <begin position="176"/>
        <end position="183"/>
    </location>
    <ligand>
        <name>NAD(+)</name>
        <dbReference type="ChEBI" id="CHEBI:57540"/>
    </ligand>
</feature>
<dbReference type="Pfam" id="PF02852">
    <property type="entry name" value="Pyr_redox_dim"/>
    <property type="match status" value="1"/>
</dbReference>
<dbReference type="PRINTS" id="PR00411">
    <property type="entry name" value="PNDRDTASEI"/>
</dbReference>
<evidence type="ECO:0000259" key="12">
    <source>
        <dbReference type="Pfam" id="PF02852"/>
    </source>
</evidence>
<feature type="binding site" evidence="9">
    <location>
        <position position="266"/>
    </location>
    <ligand>
        <name>NAD(+)</name>
        <dbReference type="ChEBI" id="CHEBI:57540"/>
    </ligand>
</feature>
<keyword evidence="15" id="KW-1185">Reference proteome</keyword>
<evidence type="ECO:0000313" key="14">
    <source>
        <dbReference type="EMBL" id="QNV37124.1"/>
    </source>
</evidence>
<keyword evidence="4 11" id="KW-0560">Oxidoreductase</keyword>
<dbReference type="Gene3D" id="3.50.50.60">
    <property type="entry name" value="FAD/NAD(P)-binding domain"/>
    <property type="match status" value="2"/>
</dbReference>
<keyword evidence="9" id="KW-0547">Nucleotide-binding</keyword>
<feature type="binding site" evidence="9">
    <location>
        <position position="312"/>
    </location>
    <ligand>
        <name>FAD</name>
        <dbReference type="ChEBI" id="CHEBI:57692"/>
    </ligand>
</feature>
<sequence length="469" mass="51196">MGTQEFDLIIIGSGSGNSLIDGNWDNKKVAIIDGGTFGGTCLNFGCIPTKQYVYPATVAHTAEHIDHLGVKAKVTDVNWSAMRDRIFARIDAISNGGLDYRKGLNNVTVFEEYAHFVDTHTLETDSGARLSAPQIVLATGSRSVLPNVPGIDSSLVHTSDTVMRIDALPARVLILGGGFIAAEFAHVFNGLGAEVIQAHRSDVLLRKNDSEISQKFAEQAAKQWDLRLNRSLKEIRENSDGTATVTFKHKGKIEEIETDLILVATGRRPNSDTLAAEKFFDVDEKTALVSVDAAQRVLKDGEPVDGIFALGDVSSMYQLKHVANAEARIVQYNLVHPETMRETDHRYVPAAVFTHPQIAHVGLTEEEAREKAQDEGFELAVKVQNIGDVAYGWAMEDSVGFVKLLANKKTGELLGAHIMGEEASNLIQPIIQAMSFGLSAHEMARGQYWIHPALSEVIENALLGLETEK</sequence>
<evidence type="ECO:0000259" key="13">
    <source>
        <dbReference type="Pfam" id="PF07992"/>
    </source>
</evidence>
<evidence type="ECO:0000256" key="2">
    <source>
        <dbReference type="ARBA" id="ARBA00022630"/>
    </source>
</evidence>
<dbReference type="InterPro" id="IPR004099">
    <property type="entry name" value="Pyr_nucl-diS_OxRdtase_dimer"/>
</dbReference>
<dbReference type="GO" id="GO:0004148">
    <property type="term" value="F:dihydrolipoyl dehydrogenase (NADH) activity"/>
    <property type="evidence" value="ECO:0007669"/>
    <property type="project" value="TreeGrafter"/>
</dbReference>
<dbReference type="Pfam" id="PF07992">
    <property type="entry name" value="Pyr_redox_2"/>
    <property type="match status" value="1"/>
</dbReference>
<dbReference type="InterPro" id="IPR036188">
    <property type="entry name" value="FAD/NAD-bd_sf"/>
</dbReference>
<dbReference type="SUPFAM" id="SSF55424">
    <property type="entry name" value="FAD/NAD-linked reductases, dimerisation (C-terminal) domain"/>
    <property type="match status" value="1"/>
</dbReference>
<feature type="disulfide bond" description="Redox-active" evidence="10">
    <location>
        <begin position="41"/>
        <end position="46"/>
    </location>
</feature>
<keyword evidence="7 11" id="KW-0676">Redox-active center</keyword>
<dbReference type="SUPFAM" id="SSF51905">
    <property type="entry name" value="FAD/NAD(P)-binding domain"/>
    <property type="match status" value="1"/>
</dbReference>
<evidence type="ECO:0000256" key="3">
    <source>
        <dbReference type="ARBA" id="ARBA00022827"/>
    </source>
</evidence>
<dbReference type="RefSeq" id="WP_190724072.1">
    <property type="nucleotide sequence ID" value="NZ_CP061539.1"/>
</dbReference>
<feature type="active site" description="Proton acceptor" evidence="8">
    <location>
        <position position="451"/>
    </location>
</feature>
<dbReference type="PROSITE" id="PS00076">
    <property type="entry name" value="PYRIDINE_REDOX_1"/>
    <property type="match status" value="1"/>
</dbReference>
<evidence type="ECO:0000256" key="11">
    <source>
        <dbReference type="RuleBase" id="RU003691"/>
    </source>
</evidence>
<dbReference type="GO" id="GO:0050627">
    <property type="term" value="F:mycothione reductase [NAD(P)H] activity"/>
    <property type="evidence" value="ECO:0007669"/>
    <property type="project" value="UniProtKB-EC"/>
</dbReference>
<dbReference type="GO" id="GO:0050660">
    <property type="term" value="F:flavin adenine dinucleotide binding"/>
    <property type="evidence" value="ECO:0007669"/>
    <property type="project" value="TreeGrafter"/>
</dbReference>
<proteinExistence type="inferred from homology"/>
<dbReference type="FunFam" id="3.30.390.30:FF:000001">
    <property type="entry name" value="Dihydrolipoyl dehydrogenase"/>
    <property type="match status" value="1"/>
</dbReference>
<feature type="domain" description="Pyridine nucleotide-disulphide oxidoreductase dimerisation" evidence="12">
    <location>
        <begin position="348"/>
        <end position="461"/>
    </location>
</feature>
<evidence type="ECO:0000256" key="1">
    <source>
        <dbReference type="ARBA" id="ARBA00007532"/>
    </source>
</evidence>
<dbReference type="PANTHER" id="PTHR22912">
    <property type="entry name" value="DISULFIDE OXIDOREDUCTASE"/>
    <property type="match status" value="1"/>
</dbReference>